<feature type="domain" description="Carbohydrate kinase FGGY C-terminal" evidence="5">
    <location>
        <begin position="292"/>
        <end position="472"/>
    </location>
</feature>
<dbReference type="GO" id="GO:0042732">
    <property type="term" value="P:D-xylose metabolic process"/>
    <property type="evidence" value="ECO:0007669"/>
    <property type="project" value="InterPro"/>
</dbReference>
<evidence type="ECO:0000256" key="1">
    <source>
        <dbReference type="ARBA" id="ARBA00009156"/>
    </source>
</evidence>
<evidence type="ECO:0000313" key="7">
    <source>
        <dbReference type="Proteomes" id="UP000644507"/>
    </source>
</evidence>
<dbReference type="CDD" id="cd07776">
    <property type="entry name" value="ASKHA_NBD_FGGY_SpXK-like"/>
    <property type="match status" value="1"/>
</dbReference>
<evidence type="ECO:0000259" key="4">
    <source>
        <dbReference type="Pfam" id="PF00370"/>
    </source>
</evidence>
<feature type="domain" description="Carbohydrate kinase FGGY N-terminal" evidence="4">
    <location>
        <begin position="131"/>
        <end position="282"/>
    </location>
</feature>
<protein>
    <submittedName>
        <fullName evidence="6">Xylulokinase</fullName>
    </submittedName>
</protein>
<evidence type="ECO:0000256" key="3">
    <source>
        <dbReference type="ARBA" id="ARBA00022777"/>
    </source>
</evidence>
<keyword evidence="7" id="KW-1185">Reference proteome</keyword>
<dbReference type="Pfam" id="PF02782">
    <property type="entry name" value="FGGY_C"/>
    <property type="match status" value="1"/>
</dbReference>
<reference evidence="6" key="2">
    <citation type="submission" date="2020-09" db="EMBL/GenBank/DDBJ databases">
        <authorList>
            <person name="Sun Q."/>
            <person name="Kim S."/>
        </authorList>
    </citation>
    <scope>NUCLEOTIDE SEQUENCE</scope>
    <source>
        <strain evidence="6">KCTC 12988</strain>
    </source>
</reference>
<dbReference type="GO" id="GO:0004856">
    <property type="term" value="F:D-xylulokinase activity"/>
    <property type="evidence" value="ECO:0007669"/>
    <property type="project" value="InterPro"/>
</dbReference>
<dbReference type="Pfam" id="PF00370">
    <property type="entry name" value="FGGY_N"/>
    <property type="match status" value="1"/>
</dbReference>
<dbReference type="SUPFAM" id="SSF53067">
    <property type="entry name" value="Actin-like ATPase domain"/>
    <property type="match status" value="2"/>
</dbReference>
<dbReference type="Proteomes" id="UP000644507">
    <property type="component" value="Unassembled WGS sequence"/>
</dbReference>
<evidence type="ECO:0000256" key="2">
    <source>
        <dbReference type="ARBA" id="ARBA00022679"/>
    </source>
</evidence>
<dbReference type="InterPro" id="IPR000577">
    <property type="entry name" value="Carb_kinase_FGGY"/>
</dbReference>
<reference evidence="6" key="1">
    <citation type="journal article" date="2014" name="Int. J. Syst. Evol. Microbiol.">
        <title>Complete genome sequence of Corynebacterium casei LMG S-19264T (=DSM 44701T), isolated from a smear-ripened cheese.</title>
        <authorList>
            <consortium name="US DOE Joint Genome Institute (JGI-PGF)"/>
            <person name="Walter F."/>
            <person name="Albersmeier A."/>
            <person name="Kalinowski J."/>
            <person name="Ruckert C."/>
        </authorList>
    </citation>
    <scope>NUCLEOTIDE SEQUENCE</scope>
    <source>
        <strain evidence="6">KCTC 12988</strain>
    </source>
</reference>
<dbReference type="InterPro" id="IPR018484">
    <property type="entry name" value="FGGY_N"/>
</dbReference>
<dbReference type="InterPro" id="IPR043129">
    <property type="entry name" value="ATPase_NBD"/>
</dbReference>
<organism evidence="6 7">
    <name type="scientific">Roseibacillus persicicus</name>
    <dbReference type="NCBI Taxonomy" id="454148"/>
    <lineage>
        <taxon>Bacteria</taxon>
        <taxon>Pseudomonadati</taxon>
        <taxon>Verrucomicrobiota</taxon>
        <taxon>Verrucomicrobiia</taxon>
        <taxon>Verrucomicrobiales</taxon>
        <taxon>Verrucomicrobiaceae</taxon>
        <taxon>Roseibacillus</taxon>
    </lineage>
</organism>
<comment type="caution">
    <text evidence="6">The sequence shown here is derived from an EMBL/GenBank/DDBJ whole genome shotgun (WGS) entry which is preliminary data.</text>
</comment>
<keyword evidence="3" id="KW-0418">Kinase</keyword>
<evidence type="ECO:0000259" key="5">
    <source>
        <dbReference type="Pfam" id="PF02782"/>
    </source>
</evidence>
<sequence>MSLILGLDSSTQSLSALIIDPERGQIVAEESVNFGKDLPQFGMESGFLAGGVEGEVHSNPQMWLDALDLVFQRLKDAGAPLDQIEAVSGSGQQHGSVYLKEGFGQALAELRPDASLADQLASIFSRSSSPIWMDTSTGQQCAEITQAAGGAEEVCRRSGSIAIERFTGPQIRKFSQIEPAAYEVTGVIHLVSSFLASVLAGKSVAIDTGDGAGMNLMNLATADWDEVLLGATAPDLKSKLPPVAPASSVAGTISTYFSEKFGLNPECQVVLWSGDNPCSLVGMGASQPGKVVISLGTSDTLFAAMAEPLTDPRGYGHVFGNPLGGNMSLICFRNGSLAREAVKDRFELSWADFDAEGLARTEPGNGQKVILPFVGDEITPRVSSQDFVPVGWAGEPTPDEWVRGVLEGQFLNMKRHSDWLGVETEEVLLTGGASENDGIAQIAADVFGKKVRRLSVAGSAALGAAMRAAVAMGADIDKLEAAFSAPALGRDVLPRSENAETYRDLEKVFAQALKNSFNLA</sequence>
<dbReference type="PIRSF" id="PIRSF000538">
    <property type="entry name" value="GlpK"/>
    <property type="match status" value="1"/>
</dbReference>
<dbReference type="PANTHER" id="PTHR10196:SF57">
    <property type="entry name" value="XYLULOSE KINASE"/>
    <property type="match status" value="1"/>
</dbReference>
<name>A0A918TQV3_9BACT</name>
<dbReference type="AlphaFoldDB" id="A0A918TQV3"/>
<proteinExistence type="inferred from homology"/>
<dbReference type="InterPro" id="IPR042024">
    <property type="entry name" value="D-XK_euk"/>
</dbReference>
<dbReference type="InterPro" id="IPR018485">
    <property type="entry name" value="FGGY_C"/>
</dbReference>
<dbReference type="GO" id="GO:0005829">
    <property type="term" value="C:cytosol"/>
    <property type="evidence" value="ECO:0007669"/>
    <property type="project" value="TreeGrafter"/>
</dbReference>
<evidence type="ECO:0000313" key="6">
    <source>
        <dbReference type="EMBL" id="GHC55346.1"/>
    </source>
</evidence>
<accession>A0A918TQV3</accession>
<gene>
    <name evidence="6" type="ORF">GCM10007100_22370</name>
</gene>
<dbReference type="EMBL" id="BMXI01000009">
    <property type="protein sequence ID" value="GHC55346.1"/>
    <property type="molecule type" value="Genomic_DNA"/>
</dbReference>
<keyword evidence="2" id="KW-0808">Transferase</keyword>
<comment type="similarity">
    <text evidence="1">Belongs to the FGGY kinase family.</text>
</comment>
<dbReference type="Gene3D" id="3.30.420.40">
    <property type="match status" value="2"/>
</dbReference>
<dbReference type="GO" id="GO:0005997">
    <property type="term" value="P:xylulose metabolic process"/>
    <property type="evidence" value="ECO:0007669"/>
    <property type="project" value="TreeGrafter"/>
</dbReference>
<dbReference type="PANTHER" id="PTHR10196">
    <property type="entry name" value="SUGAR KINASE"/>
    <property type="match status" value="1"/>
</dbReference>